<reference evidence="3" key="1">
    <citation type="submission" date="2018-11" db="EMBL/GenBank/DDBJ databases">
        <authorList>
            <consortium name="Pathogen Informatics"/>
        </authorList>
    </citation>
    <scope>NUCLEOTIDE SEQUENCE</scope>
</reference>
<proteinExistence type="predicted"/>
<gene>
    <name evidence="3" type="ORF">PXEA_LOCUS161</name>
</gene>
<feature type="chain" id="PRO_5019575442" evidence="2">
    <location>
        <begin position="25"/>
        <end position="252"/>
    </location>
</feature>
<sequence length="252" mass="28402">MQSDCVRKVCVSFLAILVVTQTAAHLDRLLSQEVLDYIGYYDNLVLPVHLHARLVNLHVTRSAQRLSQHEIAATEGQTNRRYREAQYLLFHWTSWLDSLNREQCRLLLAYKSAAEAIRSNLTRRSSIGLFATNDPISGPSDSISSSYQDRPDHSETVRPTLTSYSPLKATAVSRLMLQMMEPPPKVTQDATIFSPSGPGDRTSGSITLPHEAFVPRHCRASPAQRNRELAKLRRLNPPTCPIDVITPRLFKE</sequence>
<protein>
    <submittedName>
        <fullName evidence="3">Uncharacterized protein</fullName>
    </submittedName>
</protein>
<accession>A0A448WA21</accession>
<evidence type="ECO:0000256" key="2">
    <source>
        <dbReference type="SAM" id="SignalP"/>
    </source>
</evidence>
<dbReference type="EMBL" id="CAAALY010000302">
    <property type="protein sequence ID" value="VEL06721.1"/>
    <property type="molecule type" value="Genomic_DNA"/>
</dbReference>
<keyword evidence="2" id="KW-0732">Signal</keyword>
<feature type="region of interest" description="Disordered" evidence="1">
    <location>
        <begin position="139"/>
        <end position="159"/>
    </location>
</feature>
<evidence type="ECO:0000256" key="1">
    <source>
        <dbReference type="SAM" id="MobiDB-lite"/>
    </source>
</evidence>
<evidence type="ECO:0000313" key="4">
    <source>
        <dbReference type="Proteomes" id="UP000784294"/>
    </source>
</evidence>
<feature type="signal peptide" evidence="2">
    <location>
        <begin position="1"/>
        <end position="24"/>
    </location>
</feature>
<organism evidence="3 4">
    <name type="scientific">Protopolystoma xenopodis</name>
    <dbReference type="NCBI Taxonomy" id="117903"/>
    <lineage>
        <taxon>Eukaryota</taxon>
        <taxon>Metazoa</taxon>
        <taxon>Spiralia</taxon>
        <taxon>Lophotrochozoa</taxon>
        <taxon>Platyhelminthes</taxon>
        <taxon>Monogenea</taxon>
        <taxon>Polyopisthocotylea</taxon>
        <taxon>Polystomatidea</taxon>
        <taxon>Polystomatidae</taxon>
        <taxon>Protopolystoma</taxon>
    </lineage>
</organism>
<name>A0A448WA21_9PLAT</name>
<dbReference type="AlphaFoldDB" id="A0A448WA21"/>
<comment type="caution">
    <text evidence="3">The sequence shown here is derived from an EMBL/GenBank/DDBJ whole genome shotgun (WGS) entry which is preliminary data.</text>
</comment>
<dbReference type="Proteomes" id="UP000784294">
    <property type="component" value="Unassembled WGS sequence"/>
</dbReference>
<dbReference type="OrthoDB" id="5965479at2759"/>
<evidence type="ECO:0000313" key="3">
    <source>
        <dbReference type="EMBL" id="VEL06721.1"/>
    </source>
</evidence>
<keyword evidence="4" id="KW-1185">Reference proteome</keyword>